<evidence type="ECO:0000256" key="1">
    <source>
        <dbReference type="ARBA" id="ARBA00007754"/>
    </source>
</evidence>
<dbReference type="InterPro" id="IPR022790">
    <property type="entry name" value="GH26_dom"/>
</dbReference>
<keyword evidence="3 4" id="KW-0326">Glycosidase</keyword>
<dbReference type="InterPro" id="IPR016714">
    <property type="entry name" value="MANB/E"/>
</dbReference>
<dbReference type="PROSITE" id="PS51764">
    <property type="entry name" value="GH26"/>
    <property type="match status" value="1"/>
</dbReference>
<dbReference type="SUPFAM" id="SSF51445">
    <property type="entry name" value="(Trans)glycosidases"/>
    <property type="match status" value="1"/>
</dbReference>
<keyword evidence="2 4" id="KW-0378">Hydrolase</keyword>
<evidence type="ECO:0000256" key="3">
    <source>
        <dbReference type="ARBA" id="ARBA00023295"/>
    </source>
</evidence>
<protein>
    <submittedName>
        <fullName evidence="6">Mannan endo-1,4-beta-mannosidase</fullName>
    </submittedName>
</protein>
<feature type="domain" description="GH26" evidence="5">
    <location>
        <begin position="60"/>
        <end position="391"/>
    </location>
</feature>
<evidence type="ECO:0000313" key="7">
    <source>
        <dbReference type="Proteomes" id="UP000636010"/>
    </source>
</evidence>
<dbReference type="Pfam" id="PF02156">
    <property type="entry name" value="Glyco_hydro_26"/>
    <property type="match status" value="1"/>
</dbReference>
<dbReference type="InterPro" id="IPR000805">
    <property type="entry name" value="Glyco_hydro_26"/>
</dbReference>
<evidence type="ECO:0000313" key="6">
    <source>
        <dbReference type="EMBL" id="GGC33427.1"/>
    </source>
</evidence>
<dbReference type="InterPro" id="IPR017853">
    <property type="entry name" value="GH"/>
</dbReference>
<evidence type="ECO:0000256" key="2">
    <source>
        <dbReference type="ARBA" id="ARBA00022801"/>
    </source>
</evidence>
<dbReference type="Gene3D" id="3.20.20.80">
    <property type="entry name" value="Glycosidases"/>
    <property type="match status" value="1"/>
</dbReference>
<dbReference type="EMBL" id="BMEC01000005">
    <property type="protein sequence ID" value="GGC33427.1"/>
    <property type="molecule type" value="Genomic_DNA"/>
</dbReference>
<gene>
    <name evidence="6" type="ORF">GCM10011506_18610</name>
</gene>
<feature type="active site" description="Nucleophile" evidence="4">
    <location>
        <position position="325"/>
    </location>
</feature>
<evidence type="ECO:0000256" key="4">
    <source>
        <dbReference type="PROSITE-ProRule" id="PRU01100"/>
    </source>
</evidence>
<dbReference type="PRINTS" id="PR00739">
    <property type="entry name" value="GLHYDRLASE26"/>
</dbReference>
<comment type="caution">
    <text evidence="6">The sequence shown here is derived from an EMBL/GenBank/DDBJ whole genome shotgun (WGS) entry which is preliminary data.</text>
</comment>
<accession>A0ABQ1M1K4</accession>
<sequence>MHLNFDSFNISMKSLHIISLHAIRLLKPRFLGVVLTALFCVIHANVFSQSSFVTNNRQTIETEQLLDLIKRIPTKGIAFGHQDATAYGVNWKDEDRLISFLSVKSDVKKVTGSYPSVIGFDLGHLELDKKENLDTVSFILIKDHVQRMYRKGAIITMSWHPNNPASDGSSWDTSHAVTHILEGGKYHSTYIQWIDKLSVFFKSLKDTHNKAIPVIFRPYHEMNGGWFWWGAASCTPEEYRKLWKLTCKLLQKNGVNNLLFAFSPNTLANPQEFDLYYPGDEFVDIIGVDIYNHNGDSTFMVDLNNNLAILKKKAAEIDKPFVLSETGNISRSNKKDWWTQSLYPAIKNSGIAWVLVWRNANYKHFFASYEGDSAKNDFKNFVQSDDILLLDQLKKI</sequence>
<dbReference type="PANTHER" id="PTHR40079:SF4">
    <property type="entry name" value="GH26 DOMAIN-CONTAINING PROTEIN-RELATED"/>
    <property type="match status" value="1"/>
</dbReference>
<keyword evidence="7" id="KW-1185">Reference proteome</keyword>
<reference evidence="7" key="1">
    <citation type="journal article" date="2019" name="Int. J. Syst. Evol. Microbiol.">
        <title>The Global Catalogue of Microorganisms (GCM) 10K type strain sequencing project: providing services to taxonomists for standard genome sequencing and annotation.</title>
        <authorList>
            <consortium name="The Broad Institute Genomics Platform"/>
            <consortium name="The Broad Institute Genome Sequencing Center for Infectious Disease"/>
            <person name="Wu L."/>
            <person name="Ma J."/>
        </authorList>
    </citation>
    <scope>NUCLEOTIDE SEQUENCE [LARGE SCALE GENOMIC DNA]</scope>
    <source>
        <strain evidence="7">CGMCC 1.10832</strain>
    </source>
</reference>
<feature type="active site" description="Proton donor" evidence="4">
    <location>
        <position position="221"/>
    </location>
</feature>
<comment type="similarity">
    <text evidence="1 4">Belongs to the glycosyl hydrolase 26 family.</text>
</comment>
<dbReference type="PIRSF" id="PIRSF018168">
    <property type="entry name" value="Mannan-1_4-beta-mannosidase"/>
    <property type="match status" value="1"/>
</dbReference>
<name>A0ABQ1M1K4_9BACT</name>
<organism evidence="6 7">
    <name type="scientific">Marivirga lumbricoides</name>
    <dbReference type="NCBI Taxonomy" id="1046115"/>
    <lineage>
        <taxon>Bacteria</taxon>
        <taxon>Pseudomonadati</taxon>
        <taxon>Bacteroidota</taxon>
        <taxon>Cytophagia</taxon>
        <taxon>Cytophagales</taxon>
        <taxon>Marivirgaceae</taxon>
        <taxon>Marivirga</taxon>
    </lineage>
</organism>
<proteinExistence type="inferred from homology"/>
<dbReference type="Proteomes" id="UP000636010">
    <property type="component" value="Unassembled WGS sequence"/>
</dbReference>
<evidence type="ECO:0000259" key="5">
    <source>
        <dbReference type="PROSITE" id="PS51764"/>
    </source>
</evidence>
<dbReference type="PANTHER" id="PTHR40079">
    <property type="entry name" value="MANNAN ENDO-1,4-BETA-MANNOSIDASE E-RELATED"/>
    <property type="match status" value="1"/>
</dbReference>